<protein>
    <recommendedName>
        <fullName evidence="4">DUF2938 domain-containing protein</fullName>
    </recommendedName>
</protein>
<feature type="transmembrane region" description="Helical" evidence="1">
    <location>
        <begin position="61"/>
        <end position="84"/>
    </location>
</feature>
<name>A0ABS8PLS9_9BACT</name>
<organism evidence="2 3">
    <name type="scientific">Niabella pedocola</name>
    <dbReference type="NCBI Taxonomy" id="1752077"/>
    <lineage>
        <taxon>Bacteria</taxon>
        <taxon>Pseudomonadati</taxon>
        <taxon>Bacteroidota</taxon>
        <taxon>Chitinophagia</taxon>
        <taxon>Chitinophagales</taxon>
        <taxon>Chitinophagaceae</taxon>
        <taxon>Niabella</taxon>
    </lineage>
</organism>
<accession>A0ABS8PLS9</accession>
<proteinExistence type="predicted"/>
<keyword evidence="1" id="KW-0812">Transmembrane</keyword>
<dbReference type="RefSeq" id="WP_231002726.1">
    <property type="nucleotide sequence ID" value="NZ_JAJNEC010000003.1"/>
</dbReference>
<dbReference type="Proteomes" id="UP001199816">
    <property type="component" value="Unassembled WGS sequence"/>
</dbReference>
<feature type="transmembrane region" description="Helical" evidence="1">
    <location>
        <begin position="127"/>
        <end position="152"/>
    </location>
</feature>
<reference evidence="2 3" key="1">
    <citation type="submission" date="2021-11" db="EMBL/GenBank/DDBJ databases">
        <title>Genomic of Niabella pedocola.</title>
        <authorList>
            <person name="Wu T."/>
        </authorList>
    </citation>
    <scope>NUCLEOTIDE SEQUENCE [LARGE SCALE GENOMIC DNA]</scope>
    <source>
        <strain evidence="2 3">JCM 31011</strain>
    </source>
</reference>
<keyword evidence="1" id="KW-0472">Membrane</keyword>
<keyword evidence="1" id="KW-1133">Transmembrane helix</keyword>
<feature type="transmembrane region" description="Helical" evidence="1">
    <location>
        <begin position="96"/>
        <end position="115"/>
    </location>
</feature>
<keyword evidence="3" id="KW-1185">Reference proteome</keyword>
<sequence>MALFTILDSILAGIMGTLAMTLFIRLTGMATGSPFSVPRILGSLLTSSTSPSGKASQRLPVLLLGTAVHYVIGILFTLFYAWLAGSGVLPEGYINGLLYGFNIGIVAVVTWYLALRLHPHPPAIPVRLFLVVIFTGHLVYAAVIVTTFHFLLTIF</sequence>
<feature type="transmembrane region" description="Helical" evidence="1">
    <location>
        <begin position="6"/>
        <end position="26"/>
    </location>
</feature>
<evidence type="ECO:0000256" key="1">
    <source>
        <dbReference type="SAM" id="Phobius"/>
    </source>
</evidence>
<evidence type="ECO:0000313" key="2">
    <source>
        <dbReference type="EMBL" id="MCD2421825.1"/>
    </source>
</evidence>
<dbReference type="EMBL" id="JAJNEC010000003">
    <property type="protein sequence ID" value="MCD2421825.1"/>
    <property type="molecule type" value="Genomic_DNA"/>
</dbReference>
<gene>
    <name evidence="2" type="ORF">LQ567_03570</name>
</gene>
<evidence type="ECO:0000313" key="3">
    <source>
        <dbReference type="Proteomes" id="UP001199816"/>
    </source>
</evidence>
<comment type="caution">
    <text evidence="2">The sequence shown here is derived from an EMBL/GenBank/DDBJ whole genome shotgun (WGS) entry which is preliminary data.</text>
</comment>
<evidence type="ECO:0008006" key="4">
    <source>
        <dbReference type="Google" id="ProtNLM"/>
    </source>
</evidence>